<organism evidence="5 6">
    <name type="scientific">Nocardioides soli</name>
    <dbReference type="NCBI Taxonomy" id="1036020"/>
    <lineage>
        <taxon>Bacteria</taxon>
        <taxon>Bacillati</taxon>
        <taxon>Actinomycetota</taxon>
        <taxon>Actinomycetes</taxon>
        <taxon>Propionibacteriales</taxon>
        <taxon>Nocardioidaceae</taxon>
        <taxon>Nocardioides</taxon>
    </lineage>
</organism>
<accession>A0A7W4VV20</accession>
<dbReference type="InterPro" id="IPR027417">
    <property type="entry name" value="P-loop_NTPase"/>
</dbReference>
<dbReference type="GO" id="GO:0005524">
    <property type="term" value="F:ATP binding"/>
    <property type="evidence" value="ECO:0007669"/>
    <property type="project" value="UniProtKB-KW"/>
</dbReference>
<comment type="caution">
    <text evidence="5">The sequence shown here is derived from an EMBL/GenBank/DDBJ whole genome shotgun (WGS) entry which is preliminary data.</text>
</comment>
<evidence type="ECO:0000256" key="3">
    <source>
        <dbReference type="ARBA" id="ARBA00022840"/>
    </source>
</evidence>
<dbReference type="SMART" id="SM00382">
    <property type="entry name" value="AAA"/>
    <property type="match status" value="1"/>
</dbReference>
<dbReference type="InterPro" id="IPR003439">
    <property type="entry name" value="ABC_transporter-like_ATP-bd"/>
</dbReference>
<dbReference type="PROSITE" id="PS50893">
    <property type="entry name" value="ABC_TRANSPORTER_2"/>
    <property type="match status" value="1"/>
</dbReference>
<dbReference type="Pfam" id="PF00005">
    <property type="entry name" value="ABC_tran"/>
    <property type="match status" value="1"/>
</dbReference>
<dbReference type="InterPro" id="IPR050166">
    <property type="entry name" value="ABC_transporter_ATP-bind"/>
</dbReference>
<feature type="domain" description="ABC transporter" evidence="4">
    <location>
        <begin position="12"/>
        <end position="242"/>
    </location>
</feature>
<dbReference type="InterPro" id="IPR003593">
    <property type="entry name" value="AAA+_ATPase"/>
</dbReference>
<gene>
    <name evidence="5" type="ORF">FHU40_002094</name>
</gene>
<reference evidence="5 6" key="1">
    <citation type="submission" date="2020-08" db="EMBL/GenBank/DDBJ databases">
        <title>Sequencing the genomes of 1000 actinobacteria strains.</title>
        <authorList>
            <person name="Klenk H.-P."/>
        </authorList>
    </citation>
    <scope>NUCLEOTIDE SEQUENCE [LARGE SCALE GENOMIC DNA]</scope>
    <source>
        <strain evidence="5 6">DSM 105498</strain>
    </source>
</reference>
<dbReference type="Gene3D" id="3.40.50.300">
    <property type="entry name" value="P-loop containing nucleotide triphosphate hydrolases"/>
    <property type="match status" value="1"/>
</dbReference>
<dbReference type="AlphaFoldDB" id="A0A7W4VV20"/>
<evidence type="ECO:0000313" key="5">
    <source>
        <dbReference type="EMBL" id="MBB3042293.1"/>
    </source>
</evidence>
<dbReference type="RefSeq" id="WP_183592099.1">
    <property type="nucleotide sequence ID" value="NZ_JACHWR010000001.1"/>
</dbReference>
<keyword evidence="6" id="KW-1185">Reference proteome</keyword>
<keyword evidence="2" id="KW-0547">Nucleotide-binding</keyword>
<evidence type="ECO:0000256" key="2">
    <source>
        <dbReference type="ARBA" id="ARBA00022741"/>
    </source>
</evidence>
<dbReference type="PANTHER" id="PTHR42788:SF13">
    <property type="entry name" value="ALIPHATIC SULFONATES IMPORT ATP-BINDING PROTEIN SSUB"/>
    <property type="match status" value="1"/>
</dbReference>
<evidence type="ECO:0000313" key="6">
    <source>
        <dbReference type="Proteomes" id="UP000589626"/>
    </source>
</evidence>
<evidence type="ECO:0000259" key="4">
    <source>
        <dbReference type="PROSITE" id="PS50893"/>
    </source>
</evidence>
<sequence>MTAAPALAGSAVRLADISVEFVRDGKPFTALRGVDLDVADGEFVALLGPSGCGKSTLLRVVSDLLAPATGTAEVLGGPPRQARVARDVGFVFQDSALLPWKKVIDNVRLPATVGPRRSRQMTGLTPEEALALVGLTDAAGAYPSQLSGGMRQRASIARALVTDPRLLLMDEPFGALDEITRDRLNVELLDIWQRSRATVLFVTHSIPEAVFLAQRIVVMAANPGRVHEIVDVPMPYPRDVGLRETPEFNRIVSHLRRALDSQR</sequence>
<protein>
    <submittedName>
        <fullName evidence="5">NitT/TauT family transport system ATP-binding protein</fullName>
    </submittedName>
</protein>
<dbReference type="EMBL" id="JACHWR010000001">
    <property type="protein sequence ID" value="MBB3042293.1"/>
    <property type="molecule type" value="Genomic_DNA"/>
</dbReference>
<dbReference type="Proteomes" id="UP000589626">
    <property type="component" value="Unassembled WGS sequence"/>
</dbReference>
<dbReference type="PANTHER" id="PTHR42788">
    <property type="entry name" value="TAURINE IMPORT ATP-BINDING PROTEIN-RELATED"/>
    <property type="match status" value="1"/>
</dbReference>
<keyword evidence="1" id="KW-0813">Transport</keyword>
<dbReference type="GO" id="GO:0016887">
    <property type="term" value="F:ATP hydrolysis activity"/>
    <property type="evidence" value="ECO:0007669"/>
    <property type="project" value="InterPro"/>
</dbReference>
<dbReference type="InterPro" id="IPR017871">
    <property type="entry name" value="ABC_transporter-like_CS"/>
</dbReference>
<evidence type="ECO:0000256" key="1">
    <source>
        <dbReference type="ARBA" id="ARBA00022448"/>
    </source>
</evidence>
<proteinExistence type="predicted"/>
<name>A0A7W4VV20_9ACTN</name>
<dbReference type="CDD" id="cd03293">
    <property type="entry name" value="ABC_NrtD_SsuB_transporters"/>
    <property type="match status" value="1"/>
</dbReference>
<dbReference type="PROSITE" id="PS00211">
    <property type="entry name" value="ABC_TRANSPORTER_1"/>
    <property type="match status" value="1"/>
</dbReference>
<dbReference type="SUPFAM" id="SSF52540">
    <property type="entry name" value="P-loop containing nucleoside triphosphate hydrolases"/>
    <property type="match status" value="1"/>
</dbReference>
<keyword evidence="3 5" id="KW-0067">ATP-binding</keyword>